<dbReference type="InterPro" id="IPR020835">
    <property type="entry name" value="Catalase_sf"/>
</dbReference>
<feature type="binding site" evidence="13">
    <location>
        <position position="383"/>
    </location>
    <ligand>
        <name>heme</name>
        <dbReference type="ChEBI" id="CHEBI:30413"/>
    </ligand>
</feature>
<feature type="active site" evidence="11">
    <location>
        <position position="89"/>
    </location>
</feature>
<dbReference type="InterPro" id="IPR018028">
    <property type="entry name" value="Catalase"/>
</dbReference>
<evidence type="ECO:0000313" key="17">
    <source>
        <dbReference type="EMBL" id="TCS98841.1"/>
    </source>
</evidence>
<evidence type="ECO:0000256" key="3">
    <source>
        <dbReference type="ARBA" id="ARBA00012314"/>
    </source>
</evidence>
<dbReference type="GO" id="GO:0004096">
    <property type="term" value="F:catalase activity"/>
    <property type="evidence" value="ECO:0007669"/>
    <property type="project" value="UniProtKB-UniRule"/>
</dbReference>
<feature type="domain" description="Catalase core" evidence="16">
    <location>
        <begin position="42"/>
        <end position="430"/>
    </location>
</feature>
<evidence type="ECO:0000259" key="16">
    <source>
        <dbReference type="SMART" id="SM01060"/>
    </source>
</evidence>
<dbReference type="PROSITE" id="PS00437">
    <property type="entry name" value="CATALASE_1"/>
    <property type="match status" value="1"/>
</dbReference>
<protein>
    <recommendedName>
        <fullName evidence="3 10">Catalase</fullName>
        <ecNumber evidence="3 10">1.11.1.6</ecNumber>
    </recommendedName>
</protein>
<dbReference type="PROSITE" id="PS51402">
    <property type="entry name" value="CATALASE_3"/>
    <property type="match status" value="1"/>
</dbReference>
<comment type="catalytic activity">
    <reaction evidence="10 14">
        <text>2 H2O2 = O2 + 2 H2O</text>
        <dbReference type="Rhea" id="RHEA:20309"/>
        <dbReference type="ChEBI" id="CHEBI:15377"/>
        <dbReference type="ChEBI" id="CHEBI:15379"/>
        <dbReference type="ChEBI" id="CHEBI:16240"/>
        <dbReference type="EC" id="1.11.1.6"/>
    </reaction>
</comment>
<evidence type="ECO:0000256" key="9">
    <source>
        <dbReference type="ARBA" id="ARBA00023324"/>
    </source>
</evidence>
<feature type="region of interest" description="Disordered" evidence="15">
    <location>
        <begin position="421"/>
        <end position="451"/>
    </location>
</feature>
<dbReference type="InterPro" id="IPR043156">
    <property type="entry name" value="Catalase_clade2_helical"/>
</dbReference>
<dbReference type="Pfam" id="PF06628">
    <property type="entry name" value="Catalase-rel"/>
    <property type="match status" value="1"/>
</dbReference>
<evidence type="ECO:0000256" key="14">
    <source>
        <dbReference type="RuleBase" id="RU000498"/>
    </source>
</evidence>
<dbReference type="InterPro" id="IPR002226">
    <property type="entry name" value="Catalase_haem_BS"/>
</dbReference>
<evidence type="ECO:0000256" key="15">
    <source>
        <dbReference type="SAM" id="MobiDB-lite"/>
    </source>
</evidence>
<evidence type="ECO:0000256" key="4">
    <source>
        <dbReference type="ARBA" id="ARBA00022559"/>
    </source>
</evidence>
<proteinExistence type="inferred from homology"/>
<keyword evidence="7 10" id="KW-0560">Oxidoreductase</keyword>
<comment type="function">
    <text evidence="10">Decomposes hydrogen peroxide into water and oxygen; serves to protect cells from the toxic effects of hydrogen peroxide.</text>
</comment>
<evidence type="ECO:0000313" key="18">
    <source>
        <dbReference type="Proteomes" id="UP000294599"/>
    </source>
</evidence>
<comment type="similarity">
    <text evidence="2">Belongs to the catalase family. HPII subfamily.</text>
</comment>
<dbReference type="PANTHER" id="PTHR42821">
    <property type="entry name" value="CATALASE"/>
    <property type="match status" value="1"/>
</dbReference>
<accession>A0A4S3KY59</accession>
<evidence type="ECO:0000256" key="6">
    <source>
        <dbReference type="ARBA" id="ARBA00022723"/>
    </source>
</evidence>
<keyword evidence="8 10" id="KW-0408">Iron</keyword>
<dbReference type="PIRSF" id="PIRSF038927">
    <property type="entry name" value="Catalase_clade2"/>
    <property type="match status" value="1"/>
</dbReference>
<keyword evidence="4 10" id="KW-0575">Peroxidase</keyword>
<dbReference type="EMBL" id="SMAF01000007">
    <property type="protein sequence ID" value="TCS98841.1"/>
    <property type="molecule type" value="Genomic_DNA"/>
</dbReference>
<evidence type="ECO:0000256" key="10">
    <source>
        <dbReference type="PIRNR" id="PIRNR038927"/>
    </source>
</evidence>
<dbReference type="Gene3D" id="2.40.180.10">
    <property type="entry name" value="Catalase core domain"/>
    <property type="match status" value="1"/>
</dbReference>
<dbReference type="SMART" id="SM01060">
    <property type="entry name" value="Catalase"/>
    <property type="match status" value="1"/>
</dbReference>
<dbReference type="GO" id="GO:0020037">
    <property type="term" value="F:heme binding"/>
    <property type="evidence" value="ECO:0007669"/>
    <property type="project" value="UniProtKB-UniRule"/>
</dbReference>
<evidence type="ECO:0000256" key="1">
    <source>
        <dbReference type="ARBA" id="ARBA00001971"/>
    </source>
</evidence>
<keyword evidence="9 10" id="KW-0376">Hydrogen peroxide</keyword>
<comment type="caution">
    <text evidence="17">The sequence shown here is derived from an EMBL/GenBank/DDBJ whole genome shotgun (WGS) entry which is preliminary data.</text>
</comment>
<evidence type="ECO:0000256" key="2">
    <source>
        <dbReference type="ARBA" id="ARBA00010660"/>
    </source>
</evidence>
<feature type="compositionally biased region" description="Polar residues" evidence="15">
    <location>
        <begin position="41"/>
        <end position="55"/>
    </location>
</feature>
<organism evidence="17 18">
    <name type="scientific">Pseudofulvimonas gallinarii</name>
    <dbReference type="NCBI Taxonomy" id="634155"/>
    <lineage>
        <taxon>Bacteria</taxon>
        <taxon>Pseudomonadati</taxon>
        <taxon>Pseudomonadota</taxon>
        <taxon>Gammaproteobacteria</taxon>
        <taxon>Lysobacterales</taxon>
        <taxon>Rhodanobacteraceae</taxon>
        <taxon>Pseudofulvimonas</taxon>
    </lineage>
</organism>
<dbReference type="FunFam" id="2.40.180.10:FF:000003">
    <property type="entry name" value="Catalase"/>
    <property type="match status" value="1"/>
</dbReference>
<dbReference type="GO" id="GO:0042744">
    <property type="term" value="P:hydrogen peroxide catabolic process"/>
    <property type="evidence" value="ECO:0007669"/>
    <property type="project" value="UniProtKB-UniRule"/>
</dbReference>
<dbReference type="PANTHER" id="PTHR42821:SF1">
    <property type="entry name" value="CATALASE-B"/>
    <property type="match status" value="1"/>
</dbReference>
<dbReference type="GO" id="GO:0005829">
    <property type="term" value="C:cytosol"/>
    <property type="evidence" value="ECO:0007669"/>
    <property type="project" value="TreeGrafter"/>
</dbReference>
<dbReference type="InterPro" id="IPR011614">
    <property type="entry name" value="Catalase_core"/>
</dbReference>
<gene>
    <name evidence="17" type="ORF">EDC25_10738</name>
</gene>
<reference evidence="17 18" key="1">
    <citation type="submission" date="2019-03" db="EMBL/GenBank/DDBJ databases">
        <title>Genomic Encyclopedia of Type Strains, Phase IV (KMG-IV): sequencing the most valuable type-strain genomes for metagenomic binning, comparative biology and taxonomic classification.</title>
        <authorList>
            <person name="Goeker M."/>
        </authorList>
    </citation>
    <scope>NUCLEOTIDE SEQUENCE [LARGE SCALE GENOMIC DNA]</scope>
    <source>
        <strain evidence="17 18">DSM 21944</strain>
    </source>
</reference>
<dbReference type="Proteomes" id="UP000294599">
    <property type="component" value="Unassembled WGS sequence"/>
</dbReference>
<comment type="cofactor">
    <cofactor evidence="1 10 12">
        <name>heme</name>
        <dbReference type="ChEBI" id="CHEBI:30413"/>
    </cofactor>
</comment>
<evidence type="ECO:0000256" key="8">
    <source>
        <dbReference type="ARBA" id="ARBA00023004"/>
    </source>
</evidence>
<dbReference type="CDD" id="cd03132">
    <property type="entry name" value="GATase1_catalase"/>
    <property type="match status" value="1"/>
</dbReference>
<feature type="binding site" evidence="13">
    <location>
        <position position="372"/>
    </location>
    <ligand>
        <name>heme</name>
        <dbReference type="ChEBI" id="CHEBI:30413"/>
    </ligand>
</feature>
<dbReference type="InterPro" id="IPR010582">
    <property type="entry name" value="Catalase_immune_responsive"/>
</dbReference>
<dbReference type="Pfam" id="PF18011">
    <property type="entry name" value="Catalase_C"/>
    <property type="match status" value="1"/>
</dbReference>
<evidence type="ECO:0000256" key="5">
    <source>
        <dbReference type="ARBA" id="ARBA00022617"/>
    </source>
</evidence>
<feature type="compositionally biased region" description="Polar residues" evidence="15">
    <location>
        <begin position="422"/>
        <end position="433"/>
    </location>
</feature>
<name>A0A4S3KY59_9GAMM</name>
<dbReference type="InterPro" id="IPR041399">
    <property type="entry name" value="Catalase_large_C"/>
</dbReference>
<dbReference type="OrthoDB" id="9761719at2"/>
<dbReference type="EC" id="1.11.1.6" evidence="3 10"/>
<dbReference type="InterPro" id="IPR024708">
    <property type="entry name" value="Catalase_AS"/>
</dbReference>
<dbReference type="SUPFAM" id="SSF52317">
    <property type="entry name" value="Class I glutamine amidotransferase-like"/>
    <property type="match status" value="1"/>
</dbReference>
<evidence type="ECO:0000256" key="7">
    <source>
        <dbReference type="ARBA" id="ARBA00023002"/>
    </source>
</evidence>
<feature type="binding site" description="axial binding residue" evidence="12">
    <location>
        <position position="376"/>
    </location>
    <ligand>
        <name>heme</name>
        <dbReference type="ChEBI" id="CHEBI:30413"/>
    </ligand>
    <ligandPart>
        <name>Fe</name>
        <dbReference type="ChEBI" id="CHEBI:18248"/>
    </ligandPart>
</feature>
<dbReference type="RefSeq" id="WP_123522511.1">
    <property type="nucleotide sequence ID" value="NZ_JBHLWF010000032.1"/>
</dbReference>
<sequence>MATPKRPATPARREKKPASAPERRGNAGELHQLTGDGHPPLTTNQGIPVADNQNSLRAFPRGPTLLEDFILREKITHFDHERIPERIVHARGSGAHGYFELTRSLKKYTRASILTETGVRTPVFCRFSTVAGGAGSIDTPRDVRGFAVKFYTQEGNWDLVGNNIPVFFIQDAMKFPDLVHSVKMEPDRGFPQAASAHDTFWDFISLTPESMHMIMWAMSDRTIPRSLRMIEGFGVHSFRLVNDKGVATFVKFHWRPVLGLQSTCWDEAVKIAGNDPDFHRRDLFESIQRGDFPEWELGVQLFTEEQAESFPFDHLDPTKLIPEELVPLQIIGRMVLDRWPDNFFAETEQVAFCPANIVPGIDFSNDPLLQGRLFSYLDTQLIRLGGPNFHQLPINAPKCPFANHQRDGYMQTRIPKGRVNYEPSSLQGDTPRQTDAGFPSFPEPAESGTKTRLRPESFADHYSQARQFYRSQTAIEQAHIAYALVFELSKVETLAVRERMVGHLRHIDADLAGRVADGLALDALPPPPPAFVEPRDLPPSPPLQLIGKGKPTLKGRAVGILVDDGSNGSAIAALKKAVEAAGASVKIVAPRIGGAVLKGGRRLPADGKLDGTPSVVFDAVAVILDPAAGVKLAQEAAAADWVRDAFGHLKAIAFDAGARALVEKAGIKPDAGVLDAADIAAFLKQAATRQWSREPTLRTLP</sequence>
<dbReference type="Gene3D" id="1.20.1370.20">
    <property type="match status" value="1"/>
</dbReference>
<keyword evidence="6 10" id="KW-0479">Metal-binding</keyword>
<feature type="binding site" evidence="13">
    <location>
        <position position="126"/>
    </location>
    <ligand>
        <name>heme</name>
        <dbReference type="ChEBI" id="CHEBI:30413"/>
    </ligand>
</feature>
<feature type="binding site" evidence="13">
    <location>
        <position position="86"/>
    </location>
    <ligand>
        <name>heme</name>
        <dbReference type="ChEBI" id="CHEBI:30413"/>
    </ligand>
</feature>
<dbReference type="PRINTS" id="PR00067">
    <property type="entry name" value="CATALASE"/>
</dbReference>
<dbReference type="InterPro" id="IPR029062">
    <property type="entry name" value="Class_I_gatase-like"/>
</dbReference>
<evidence type="ECO:0000256" key="12">
    <source>
        <dbReference type="PIRSR" id="PIRSR038927-2"/>
    </source>
</evidence>
<dbReference type="AlphaFoldDB" id="A0A4S3KY59"/>
<dbReference type="InterPro" id="IPR024712">
    <property type="entry name" value="Catalase_clade2"/>
</dbReference>
<dbReference type="Gene3D" id="3.40.50.880">
    <property type="match status" value="1"/>
</dbReference>
<dbReference type="Pfam" id="PF00199">
    <property type="entry name" value="Catalase"/>
    <property type="match status" value="1"/>
</dbReference>
<evidence type="ECO:0000256" key="13">
    <source>
        <dbReference type="PIRSR" id="PIRSR038927-3"/>
    </source>
</evidence>
<dbReference type="GO" id="GO:0046872">
    <property type="term" value="F:metal ion binding"/>
    <property type="evidence" value="ECO:0007669"/>
    <property type="project" value="UniProtKB-KW"/>
</dbReference>
<feature type="region of interest" description="Disordered" evidence="15">
    <location>
        <begin position="1"/>
        <end position="55"/>
    </location>
</feature>
<keyword evidence="5 10" id="KW-0349">Heme</keyword>
<dbReference type="SUPFAM" id="SSF56634">
    <property type="entry name" value="Heme-dependent catalase-like"/>
    <property type="match status" value="1"/>
</dbReference>
<feature type="binding site" evidence="13">
    <location>
        <position position="175"/>
    </location>
    <ligand>
        <name>heme</name>
        <dbReference type="ChEBI" id="CHEBI:30413"/>
    </ligand>
</feature>
<feature type="active site" evidence="11">
    <location>
        <position position="162"/>
    </location>
</feature>
<keyword evidence="18" id="KW-1185">Reference proteome</keyword>
<evidence type="ECO:0000256" key="11">
    <source>
        <dbReference type="PIRSR" id="PIRSR038927-1"/>
    </source>
</evidence>
<dbReference type="GO" id="GO:0006979">
    <property type="term" value="P:response to oxidative stress"/>
    <property type="evidence" value="ECO:0007669"/>
    <property type="project" value="InterPro"/>
</dbReference>
<dbReference type="PROSITE" id="PS00438">
    <property type="entry name" value="CATALASE_2"/>
    <property type="match status" value="1"/>
</dbReference>